<protein>
    <submittedName>
        <fullName evidence="1">Uncharacterized protein</fullName>
    </submittedName>
</protein>
<accession>A0AAE3LJQ1</accession>
<proteinExistence type="predicted"/>
<keyword evidence="2" id="KW-1185">Reference proteome</keyword>
<dbReference type="AlphaFoldDB" id="A0AAE3LJQ1"/>
<evidence type="ECO:0000313" key="2">
    <source>
        <dbReference type="Proteomes" id="UP001208131"/>
    </source>
</evidence>
<comment type="caution">
    <text evidence="1">The sequence shown here is derived from an EMBL/GenBank/DDBJ whole genome shotgun (WGS) entry which is preliminary data.</text>
</comment>
<sequence length="177" mass="21521">MKIKYISDDYELYLIQQRYSFQYDLIIDCISKKDNFTMYKVQKTCRSDPSDIIYHAFYYDHQRKHTPLDIAVNSRTNIIEYISFFVSDSMKINSNQFDSLFIDKNEYCLFSMIECNDTHRYFKIENEKDNFVYFYENNSIFYLNNRHPCSLNMYCICDFCWLLIGEDDEIYGVKVKL</sequence>
<dbReference type="RefSeq" id="WP_022126569.1">
    <property type="nucleotide sequence ID" value="NZ_JAOQJZ010000002.1"/>
</dbReference>
<gene>
    <name evidence="1" type="ORF">OCV57_02970</name>
</gene>
<organism evidence="1 2">
    <name type="scientific">Hominimerdicola aceti</name>
    <dbReference type="NCBI Taxonomy" id="2981726"/>
    <lineage>
        <taxon>Bacteria</taxon>
        <taxon>Bacillati</taxon>
        <taxon>Bacillota</taxon>
        <taxon>Clostridia</taxon>
        <taxon>Eubacteriales</taxon>
        <taxon>Oscillospiraceae</taxon>
        <taxon>Hominimerdicola</taxon>
    </lineage>
</organism>
<dbReference type="Proteomes" id="UP001208131">
    <property type="component" value="Unassembled WGS sequence"/>
</dbReference>
<dbReference type="EMBL" id="JAOQJZ010000002">
    <property type="protein sequence ID" value="MCU6704892.1"/>
    <property type="molecule type" value="Genomic_DNA"/>
</dbReference>
<reference evidence="1 2" key="1">
    <citation type="journal article" date="2021" name="ISME Commun">
        <title>Automated analysis of genomic sequences facilitates high-throughput and comprehensive description of bacteria.</title>
        <authorList>
            <person name="Hitch T.C.A."/>
        </authorList>
    </citation>
    <scope>NUCLEOTIDE SEQUENCE [LARGE SCALE GENOMIC DNA]</scope>
    <source>
        <strain evidence="1 2">Sanger_31</strain>
    </source>
</reference>
<name>A0AAE3LJQ1_9FIRM</name>
<evidence type="ECO:0000313" key="1">
    <source>
        <dbReference type="EMBL" id="MCU6704892.1"/>
    </source>
</evidence>